<organism evidence="1 2">
    <name type="scientific">Tilletia indica</name>
    <dbReference type="NCBI Taxonomy" id="43049"/>
    <lineage>
        <taxon>Eukaryota</taxon>
        <taxon>Fungi</taxon>
        <taxon>Dikarya</taxon>
        <taxon>Basidiomycota</taxon>
        <taxon>Ustilaginomycotina</taxon>
        <taxon>Exobasidiomycetes</taxon>
        <taxon>Tilletiales</taxon>
        <taxon>Tilletiaceae</taxon>
        <taxon>Tilletia</taxon>
    </lineage>
</organism>
<dbReference type="EMBL" id="LWDF02000119">
    <property type="protein sequence ID" value="KAE8257255.1"/>
    <property type="molecule type" value="Genomic_DNA"/>
</dbReference>
<accession>A0A177TUI9</accession>
<name>A0A177TUI9_9BASI</name>
<gene>
    <name evidence="1" type="ORF">A4X13_0g2475</name>
</gene>
<evidence type="ECO:0000313" key="1">
    <source>
        <dbReference type="EMBL" id="KAE8257255.1"/>
    </source>
</evidence>
<dbReference type="OrthoDB" id="3363573at2759"/>
<reference evidence="1" key="2">
    <citation type="journal article" date="2019" name="IMA Fungus">
        <title>Genome sequencing and comparison of five Tilletia species to identify candidate genes for the detection of regulated species infecting wheat.</title>
        <authorList>
            <person name="Nguyen H.D.T."/>
            <person name="Sultana T."/>
            <person name="Kesanakurti P."/>
            <person name="Hambleton S."/>
        </authorList>
    </citation>
    <scope>NUCLEOTIDE SEQUENCE</scope>
    <source>
        <strain evidence="1">DAOMC 236416</strain>
    </source>
</reference>
<proteinExistence type="predicted"/>
<evidence type="ECO:0000313" key="2">
    <source>
        <dbReference type="Proteomes" id="UP000077521"/>
    </source>
</evidence>
<reference evidence="1" key="1">
    <citation type="submission" date="2016-04" db="EMBL/GenBank/DDBJ databases">
        <authorList>
            <person name="Nguyen H.D."/>
            <person name="Samba Siva P."/>
            <person name="Cullis J."/>
            <person name="Levesque C.A."/>
            <person name="Hambleton S."/>
        </authorList>
    </citation>
    <scope>NUCLEOTIDE SEQUENCE</scope>
    <source>
        <strain evidence="1">DAOMC 236416</strain>
    </source>
</reference>
<dbReference type="Proteomes" id="UP000077521">
    <property type="component" value="Unassembled WGS sequence"/>
</dbReference>
<dbReference type="AlphaFoldDB" id="A0A177TUI9"/>
<protein>
    <submittedName>
        <fullName evidence="1">Uncharacterized protein</fullName>
    </submittedName>
</protein>
<sequence length="402" mass="42472">MQLKFAFIAAAAVLATSAIAAADVQSNEGIVVRSAAGLHGAHGVVASELVVRASKANIEARAAAAAKHANKLIKGDLATFKALSVKEHVTKKEADLALSLFNEHLIDFGVKYQKLAAESKGKKSRSIEERQAILQPAIKDLSLTLNKILPQVRLLARHLTTNLGLNTVSVIVSQITAGLKQVDLGLEAILAVIADDAGPTLVDPLLHTVYGLLDGLGLHLNARDAPVERASKAAAKKEISASLNKASTHFSVDTKHVEILLGKTKITLPEFKHIISQIEGHATSATAEFSKMHALSKDAHLHGRAQPGDLALAVNNLLTDLDKLTPLLYKLVRKALADLELGAVNKLITSLKPTLASLYLGLESLLRSLGTGLAPLVDPLLATVNALTKSLGIDLNNDTGKL</sequence>
<comment type="caution">
    <text evidence="1">The sequence shown here is derived from an EMBL/GenBank/DDBJ whole genome shotgun (WGS) entry which is preliminary data.</text>
</comment>
<keyword evidence="2" id="KW-1185">Reference proteome</keyword>